<organism evidence="1 2">
    <name type="scientific">Agrocybe pediades</name>
    <dbReference type="NCBI Taxonomy" id="84607"/>
    <lineage>
        <taxon>Eukaryota</taxon>
        <taxon>Fungi</taxon>
        <taxon>Dikarya</taxon>
        <taxon>Basidiomycota</taxon>
        <taxon>Agaricomycotina</taxon>
        <taxon>Agaricomycetes</taxon>
        <taxon>Agaricomycetidae</taxon>
        <taxon>Agaricales</taxon>
        <taxon>Agaricineae</taxon>
        <taxon>Strophariaceae</taxon>
        <taxon>Agrocybe</taxon>
    </lineage>
</organism>
<name>A0A8H4QUX2_9AGAR</name>
<proteinExistence type="predicted"/>
<reference evidence="1 2" key="1">
    <citation type="submission" date="2019-12" db="EMBL/GenBank/DDBJ databases">
        <authorList>
            <person name="Floudas D."/>
            <person name="Bentzer J."/>
            <person name="Ahren D."/>
            <person name="Johansson T."/>
            <person name="Persson P."/>
            <person name="Tunlid A."/>
        </authorList>
    </citation>
    <scope>NUCLEOTIDE SEQUENCE [LARGE SCALE GENOMIC DNA]</scope>
    <source>
        <strain evidence="1 2">CBS 102.39</strain>
    </source>
</reference>
<protein>
    <submittedName>
        <fullName evidence="1">Uncharacterized protein</fullName>
    </submittedName>
</protein>
<accession>A0A8H4QUX2</accession>
<sequence>MQQANAVDTARNELKDAVTKVLPMIGNTQGNETLKALVQKLSALLQVLAESKSDKELAANFRAWDTPFEVWAQAHASLVSGLREGHNSEVWEAFFAKKDALDTAIQHLT</sequence>
<evidence type="ECO:0000313" key="1">
    <source>
        <dbReference type="EMBL" id="KAF4617334.1"/>
    </source>
</evidence>
<dbReference type="AlphaFoldDB" id="A0A8H4QUX2"/>
<comment type="caution">
    <text evidence="1">The sequence shown here is derived from an EMBL/GenBank/DDBJ whole genome shotgun (WGS) entry which is preliminary data.</text>
</comment>
<gene>
    <name evidence="1" type="ORF">D9613_006433</name>
</gene>
<evidence type="ECO:0000313" key="2">
    <source>
        <dbReference type="Proteomes" id="UP000521872"/>
    </source>
</evidence>
<keyword evidence="2" id="KW-1185">Reference proteome</keyword>
<dbReference type="EMBL" id="JAACJL010000030">
    <property type="protein sequence ID" value="KAF4617334.1"/>
    <property type="molecule type" value="Genomic_DNA"/>
</dbReference>
<dbReference type="Proteomes" id="UP000521872">
    <property type="component" value="Unassembled WGS sequence"/>
</dbReference>